<evidence type="ECO:0000313" key="8">
    <source>
        <dbReference type="Proteomes" id="UP001152320"/>
    </source>
</evidence>
<comment type="subcellular location">
    <subcellularLocation>
        <location evidence="1">Cytoplasm</location>
        <location evidence="1">Cytoskeleton</location>
        <location evidence="1">Cilium axoneme</location>
    </subcellularLocation>
</comment>
<evidence type="ECO:0000256" key="4">
    <source>
        <dbReference type="ARBA" id="ARBA00023273"/>
    </source>
</evidence>
<dbReference type="AlphaFoldDB" id="A0A9Q1C765"/>
<evidence type="ECO:0000259" key="6">
    <source>
        <dbReference type="Pfam" id="PF10629"/>
    </source>
</evidence>
<protein>
    <recommendedName>
        <fullName evidence="6">Ciliary microtubule inner protein 2A-C-like domain-containing protein</fullName>
    </recommendedName>
</protein>
<dbReference type="PANTHER" id="PTHR22146:SF8">
    <property type="entry name" value="PROTEIN FAM166B"/>
    <property type="match status" value="1"/>
</dbReference>
<gene>
    <name evidence="7" type="ORF">HOLleu_16934</name>
</gene>
<keyword evidence="3" id="KW-0206">Cytoskeleton</keyword>
<evidence type="ECO:0000313" key="7">
    <source>
        <dbReference type="EMBL" id="KAJ8039274.1"/>
    </source>
</evidence>
<dbReference type="GO" id="GO:0015630">
    <property type="term" value="C:microtubule cytoskeleton"/>
    <property type="evidence" value="ECO:0007669"/>
    <property type="project" value="UniProtKB-ARBA"/>
</dbReference>
<feature type="domain" description="Ciliary microtubule inner protein 2A-C-like" evidence="6">
    <location>
        <begin position="102"/>
        <end position="133"/>
    </location>
</feature>
<keyword evidence="4" id="KW-0966">Cell projection</keyword>
<dbReference type="Pfam" id="PF10629">
    <property type="entry name" value="CMI2B-like"/>
    <property type="match status" value="3"/>
</dbReference>
<keyword evidence="8" id="KW-1185">Reference proteome</keyword>
<comment type="caution">
    <text evidence="7">The sequence shown here is derived from an EMBL/GenBank/DDBJ whole genome shotgun (WGS) entry which is preliminary data.</text>
</comment>
<dbReference type="EMBL" id="JAIZAY010000007">
    <property type="protein sequence ID" value="KAJ8039274.1"/>
    <property type="molecule type" value="Genomic_DNA"/>
</dbReference>
<evidence type="ECO:0000256" key="5">
    <source>
        <dbReference type="ARBA" id="ARBA00035661"/>
    </source>
</evidence>
<evidence type="ECO:0000256" key="3">
    <source>
        <dbReference type="ARBA" id="ARBA00023212"/>
    </source>
</evidence>
<dbReference type="Proteomes" id="UP001152320">
    <property type="component" value="Chromosome 7"/>
</dbReference>
<evidence type="ECO:0000256" key="2">
    <source>
        <dbReference type="ARBA" id="ARBA00022490"/>
    </source>
</evidence>
<dbReference type="GO" id="GO:0005930">
    <property type="term" value="C:axoneme"/>
    <property type="evidence" value="ECO:0007669"/>
    <property type="project" value="UniProtKB-SubCell"/>
</dbReference>
<evidence type="ECO:0000256" key="1">
    <source>
        <dbReference type="ARBA" id="ARBA00004430"/>
    </source>
</evidence>
<accession>A0A9Q1C765</accession>
<feature type="domain" description="Ciliary microtubule inner protein 2A-C-like" evidence="6">
    <location>
        <begin position="293"/>
        <end position="318"/>
    </location>
</feature>
<feature type="domain" description="Ciliary microtubule inner protein 2A-C-like" evidence="6">
    <location>
        <begin position="16"/>
        <end position="52"/>
    </location>
</feature>
<reference evidence="7" key="1">
    <citation type="submission" date="2021-10" db="EMBL/GenBank/DDBJ databases">
        <title>Tropical sea cucumber genome reveals ecological adaptation and Cuvierian tubules defense mechanism.</title>
        <authorList>
            <person name="Chen T."/>
        </authorList>
    </citation>
    <scope>NUCLEOTIDE SEQUENCE</scope>
    <source>
        <strain evidence="7">Nanhai2018</strain>
        <tissue evidence="7">Muscle</tissue>
    </source>
</reference>
<dbReference type="OrthoDB" id="2019884at2759"/>
<keyword evidence="2" id="KW-0963">Cytoplasm</keyword>
<sequence>MPKPRKGGKSVLMTPDPYHTPGYRGFCPQFKFEIGETFGRTTSRLLTNPKIARSSYPVLCDIAPVTEPSSNTSHYEAVRKEKLNLIDKRQKSRFGDQKLGVRMVPGYTGYIPKSQHYYGTTYGEICVNAISDFEKDYRKHLENQKRMQKLRQIQEGRAEKLTEKERKLLNLPENLPLKSLVKDVGPLVYLPKSKQHSTSPYYMDDKNPGKFFVSGYTGFVPRSRGYIGMGYPVVTNRALVDFTNDDSHAITKLKQYGQADTFMGQKNGVYTDEGYLPAIKGDKKPVIYPIDSGLVPNYTGHIPGEKFRYGTTFGHSTRNAKRISKGPPIAVCNGLKT</sequence>
<dbReference type="PANTHER" id="PTHR22146">
    <property type="entry name" value="CAT EYE SYNDROME CRITICAL REGION PROTEIN 6"/>
    <property type="match status" value="1"/>
</dbReference>
<dbReference type="InterPro" id="IPR018902">
    <property type="entry name" value="CMI2A-C-like_dom"/>
</dbReference>
<comment type="similarity">
    <text evidence="5">Belongs to the CIMIP2 family.</text>
</comment>
<proteinExistence type="inferred from homology"/>
<organism evidence="7 8">
    <name type="scientific">Holothuria leucospilota</name>
    <name type="common">Black long sea cucumber</name>
    <name type="synonym">Mertensiothuria leucospilota</name>
    <dbReference type="NCBI Taxonomy" id="206669"/>
    <lineage>
        <taxon>Eukaryota</taxon>
        <taxon>Metazoa</taxon>
        <taxon>Echinodermata</taxon>
        <taxon>Eleutherozoa</taxon>
        <taxon>Echinozoa</taxon>
        <taxon>Holothuroidea</taxon>
        <taxon>Aspidochirotacea</taxon>
        <taxon>Aspidochirotida</taxon>
        <taxon>Holothuriidae</taxon>
        <taxon>Holothuria</taxon>
    </lineage>
</organism>
<name>A0A9Q1C765_HOLLE</name>